<protein>
    <recommendedName>
        <fullName evidence="2">Transposase</fullName>
    </recommendedName>
</protein>
<proteinExistence type="predicted"/>
<sequence length="71" mass="8218">MPRAGSAGRRYSNYTPAERRERLRKLQGYIRRARTLPDAKRLATGEGYQANTSAWLTAFAHLLRDGWRPKE</sequence>
<gene>
    <name evidence="1" type="ORF">LCGC14_1241970</name>
</gene>
<dbReference type="EMBL" id="LAZR01006718">
    <property type="protein sequence ID" value="KKM90114.1"/>
    <property type="molecule type" value="Genomic_DNA"/>
</dbReference>
<comment type="caution">
    <text evidence="1">The sequence shown here is derived from an EMBL/GenBank/DDBJ whole genome shotgun (WGS) entry which is preliminary data.</text>
</comment>
<name>A0A0F9L5L1_9ZZZZ</name>
<evidence type="ECO:0008006" key="2">
    <source>
        <dbReference type="Google" id="ProtNLM"/>
    </source>
</evidence>
<evidence type="ECO:0000313" key="1">
    <source>
        <dbReference type="EMBL" id="KKM90114.1"/>
    </source>
</evidence>
<organism evidence="1">
    <name type="scientific">marine sediment metagenome</name>
    <dbReference type="NCBI Taxonomy" id="412755"/>
    <lineage>
        <taxon>unclassified sequences</taxon>
        <taxon>metagenomes</taxon>
        <taxon>ecological metagenomes</taxon>
    </lineage>
</organism>
<dbReference type="AlphaFoldDB" id="A0A0F9L5L1"/>
<reference evidence="1" key="1">
    <citation type="journal article" date="2015" name="Nature">
        <title>Complex archaea that bridge the gap between prokaryotes and eukaryotes.</title>
        <authorList>
            <person name="Spang A."/>
            <person name="Saw J.H."/>
            <person name="Jorgensen S.L."/>
            <person name="Zaremba-Niedzwiedzka K."/>
            <person name="Martijn J."/>
            <person name="Lind A.E."/>
            <person name="van Eijk R."/>
            <person name="Schleper C."/>
            <person name="Guy L."/>
            <person name="Ettema T.J."/>
        </authorList>
    </citation>
    <scope>NUCLEOTIDE SEQUENCE</scope>
</reference>
<accession>A0A0F9L5L1</accession>